<dbReference type="Proteomes" id="UP000597341">
    <property type="component" value="Unassembled WGS sequence"/>
</dbReference>
<dbReference type="EMBL" id="BNAD01000011">
    <property type="protein sequence ID" value="GHE18528.1"/>
    <property type="molecule type" value="Genomic_DNA"/>
</dbReference>
<comment type="caution">
    <text evidence="1">The sequence shown here is derived from an EMBL/GenBank/DDBJ whole genome shotgun (WGS) entry which is preliminary data.</text>
</comment>
<gene>
    <name evidence="1" type="primary">frcK</name>
    <name evidence="1" type="ORF">GCM10011376_31380</name>
</gene>
<accession>A0ABQ3HNR9</accession>
<evidence type="ECO:0000313" key="1">
    <source>
        <dbReference type="EMBL" id="GHE18528.1"/>
    </source>
</evidence>
<protein>
    <submittedName>
        <fullName evidence="1">Nucleoside/nucleotide kinase family protein</fullName>
    </submittedName>
</protein>
<keyword evidence="2" id="KW-1185">Reference proteome</keyword>
<dbReference type="Gene3D" id="3.40.50.300">
    <property type="entry name" value="P-loop containing nucleotide triphosphate hydrolases"/>
    <property type="match status" value="1"/>
</dbReference>
<sequence>MVSTPTPSPGPTAEAVRLLVNGFEVEVDVDQQLLGSTLVPALAEAAARPRTARRGFVFLVGPPGVGKSTLAALLAEAGRQLRPEPLEVDVVGIDGFHLPHEHLVSHHVSTPQGTVPLSAVKGAPETFDVEGLARHLAASGDEDVVWPTYDRRLHDVVPGTTPLGADLVVVEGNWLLLDEPGWRDLAAHAQYVVLLTADPPLLRERLVARKVRGGLTPAEAEAFYERSDRLNVERVMASSDFSKVDLTLVVQADGTIQQGEK</sequence>
<dbReference type="PANTHER" id="PTHR10285">
    <property type="entry name" value="URIDINE KINASE"/>
    <property type="match status" value="1"/>
</dbReference>
<dbReference type="GO" id="GO:0016301">
    <property type="term" value="F:kinase activity"/>
    <property type="evidence" value="ECO:0007669"/>
    <property type="project" value="UniProtKB-KW"/>
</dbReference>
<name>A0ABQ3HNR9_9ACTN</name>
<dbReference type="InterPro" id="IPR027417">
    <property type="entry name" value="P-loop_NTPase"/>
</dbReference>
<dbReference type="SUPFAM" id="SSF52540">
    <property type="entry name" value="P-loop containing nucleoside triphosphate hydrolases"/>
    <property type="match status" value="1"/>
</dbReference>
<organism evidence="1 2">
    <name type="scientific">Nocardioides flavus</name>
    <name type="common">ex Wang et al. 2016</name>
    <dbReference type="NCBI Taxonomy" id="2058780"/>
    <lineage>
        <taxon>Bacteria</taxon>
        <taxon>Bacillati</taxon>
        <taxon>Actinomycetota</taxon>
        <taxon>Actinomycetes</taxon>
        <taxon>Propionibacteriales</taxon>
        <taxon>Nocardioidaceae</taxon>
        <taxon>Nocardioides</taxon>
    </lineage>
</organism>
<reference evidence="2" key="1">
    <citation type="journal article" date="2019" name="Int. J. Syst. Evol. Microbiol.">
        <title>The Global Catalogue of Microorganisms (GCM) 10K type strain sequencing project: providing services to taxonomists for standard genome sequencing and annotation.</title>
        <authorList>
            <consortium name="The Broad Institute Genomics Platform"/>
            <consortium name="The Broad Institute Genome Sequencing Center for Infectious Disease"/>
            <person name="Wu L."/>
            <person name="Ma J."/>
        </authorList>
    </citation>
    <scope>NUCLEOTIDE SEQUENCE [LARGE SCALE GENOMIC DNA]</scope>
    <source>
        <strain evidence="2">CGMCC 1.12791</strain>
    </source>
</reference>
<keyword evidence="1" id="KW-0808">Transferase</keyword>
<evidence type="ECO:0000313" key="2">
    <source>
        <dbReference type="Proteomes" id="UP000597341"/>
    </source>
</evidence>
<keyword evidence="1" id="KW-0418">Kinase</keyword>
<proteinExistence type="predicted"/>